<evidence type="ECO:0000313" key="2">
    <source>
        <dbReference type="RefSeq" id="XP_033461005.1"/>
    </source>
</evidence>
<reference evidence="2" key="1">
    <citation type="submission" date="2020-01" db="EMBL/GenBank/DDBJ databases">
        <authorList>
            <consortium name="DOE Joint Genome Institute"/>
            <person name="Haridas S."/>
            <person name="Albert R."/>
            <person name="Binder M."/>
            <person name="Bloem J."/>
            <person name="Labutti K."/>
            <person name="Salamov A."/>
            <person name="Andreopoulos B."/>
            <person name="Baker S.E."/>
            <person name="Barry K."/>
            <person name="Bills G."/>
            <person name="Bluhm B.H."/>
            <person name="Cannon C."/>
            <person name="Castanera R."/>
            <person name="Culley D.E."/>
            <person name="Daum C."/>
            <person name="Ezra D."/>
            <person name="Gonzalez J.B."/>
            <person name="Henrissat B."/>
            <person name="Kuo A."/>
            <person name="Liang C."/>
            <person name="Lipzen A."/>
            <person name="Lutzoni F."/>
            <person name="Magnuson J."/>
            <person name="Mondo S."/>
            <person name="Nolan M."/>
            <person name="Ohm R."/>
            <person name="Pangilinan J."/>
            <person name="Park H.-J."/>
            <person name="Ramirez L."/>
            <person name="Alfaro M."/>
            <person name="Sun H."/>
            <person name="Tritt A."/>
            <person name="Yoshinaga Y."/>
            <person name="Zwiers L.-H."/>
            <person name="Turgeon B.G."/>
            <person name="Goodwin S.B."/>
            <person name="Spatafora J.W."/>
            <person name="Crous P.W."/>
            <person name="Grigoriev I.V."/>
        </authorList>
    </citation>
    <scope>NUCLEOTIDE SEQUENCE</scope>
    <source>
        <strain evidence="2">CBS 342.82</strain>
    </source>
</reference>
<evidence type="ECO:0008006" key="3">
    <source>
        <dbReference type="Google" id="ProtNLM"/>
    </source>
</evidence>
<accession>A0A6J3M8P1</accession>
<gene>
    <name evidence="2" type="ORF">K489DRAFT_378345</name>
</gene>
<protein>
    <recommendedName>
        <fullName evidence="3">SAP domain-containing protein</fullName>
    </recommendedName>
</protein>
<dbReference type="RefSeq" id="XP_033461005.1">
    <property type="nucleotide sequence ID" value="XM_033604389.1"/>
</dbReference>
<reference evidence="2" key="2">
    <citation type="submission" date="2020-04" db="EMBL/GenBank/DDBJ databases">
        <authorList>
            <consortium name="NCBI Genome Project"/>
        </authorList>
    </citation>
    <scope>NUCLEOTIDE SEQUENCE</scope>
    <source>
        <strain evidence="2">CBS 342.82</strain>
    </source>
</reference>
<dbReference type="OrthoDB" id="5341873at2759"/>
<dbReference type="InterPro" id="IPR018803">
    <property type="entry name" value="Ish1/Msc1-like"/>
</dbReference>
<dbReference type="Proteomes" id="UP000504637">
    <property type="component" value="Unplaced"/>
</dbReference>
<dbReference type="Pfam" id="PF10281">
    <property type="entry name" value="Ish1"/>
    <property type="match status" value="1"/>
</dbReference>
<dbReference type="AlphaFoldDB" id="A0A6J3M8P1"/>
<name>A0A6J3M8P1_9PEZI</name>
<evidence type="ECO:0000313" key="1">
    <source>
        <dbReference type="Proteomes" id="UP000504637"/>
    </source>
</evidence>
<reference evidence="2" key="3">
    <citation type="submission" date="2025-08" db="UniProtKB">
        <authorList>
            <consortium name="RefSeq"/>
        </authorList>
    </citation>
    <scope>IDENTIFICATION</scope>
    <source>
        <strain evidence="2">CBS 342.82</strain>
    </source>
</reference>
<keyword evidence="1" id="KW-1185">Reference proteome</keyword>
<feature type="non-terminal residue" evidence="2">
    <location>
        <position position="62"/>
    </location>
</feature>
<proteinExistence type="predicted"/>
<dbReference type="GeneID" id="54362189"/>
<sequence>MFPPATDHPKGDPESWTEEEMRRWLNARGLMAGETATRAELLARVQANLRAPGNNHSNNNNT</sequence>
<organism evidence="2">
    <name type="scientific">Dissoconium aciculare CBS 342.82</name>
    <dbReference type="NCBI Taxonomy" id="1314786"/>
    <lineage>
        <taxon>Eukaryota</taxon>
        <taxon>Fungi</taxon>
        <taxon>Dikarya</taxon>
        <taxon>Ascomycota</taxon>
        <taxon>Pezizomycotina</taxon>
        <taxon>Dothideomycetes</taxon>
        <taxon>Dothideomycetidae</taxon>
        <taxon>Mycosphaerellales</taxon>
        <taxon>Dissoconiaceae</taxon>
        <taxon>Dissoconium</taxon>
    </lineage>
</organism>